<dbReference type="InterPro" id="IPR003877">
    <property type="entry name" value="SPRY_dom"/>
</dbReference>
<dbReference type="PANTHER" id="PTHR12245">
    <property type="entry name" value="SPRY DOMAIN CONTAINING SOCS BOX PROTEIN"/>
    <property type="match status" value="1"/>
</dbReference>
<name>A0AAU9K8R9_9CILI</name>
<dbReference type="PANTHER" id="PTHR12245:SF5">
    <property type="entry name" value="SPRY DOMAIN-CONTAINING SOCS BOX PROTEIN 3"/>
    <property type="match status" value="1"/>
</dbReference>
<organism evidence="2 3">
    <name type="scientific">Blepharisma stoltei</name>
    <dbReference type="NCBI Taxonomy" id="1481888"/>
    <lineage>
        <taxon>Eukaryota</taxon>
        <taxon>Sar</taxon>
        <taxon>Alveolata</taxon>
        <taxon>Ciliophora</taxon>
        <taxon>Postciliodesmatophora</taxon>
        <taxon>Heterotrichea</taxon>
        <taxon>Heterotrichida</taxon>
        <taxon>Blepharismidae</taxon>
        <taxon>Blepharisma</taxon>
    </lineage>
</organism>
<dbReference type="InterPro" id="IPR001870">
    <property type="entry name" value="B30.2/SPRY"/>
</dbReference>
<dbReference type="Gene3D" id="2.60.120.920">
    <property type="match status" value="1"/>
</dbReference>
<reference evidence="2" key="1">
    <citation type="submission" date="2021-09" db="EMBL/GenBank/DDBJ databases">
        <authorList>
            <consortium name="AG Swart"/>
            <person name="Singh M."/>
            <person name="Singh A."/>
            <person name="Seah K."/>
            <person name="Emmerich C."/>
        </authorList>
    </citation>
    <scope>NUCLEOTIDE SEQUENCE</scope>
    <source>
        <strain evidence="2">ATCC30299</strain>
    </source>
</reference>
<dbReference type="SUPFAM" id="SSF49899">
    <property type="entry name" value="Concanavalin A-like lectins/glucanases"/>
    <property type="match status" value="1"/>
</dbReference>
<dbReference type="InterPro" id="IPR013320">
    <property type="entry name" value="ConA-like_dom_sf"/>
</dbReference>
<dbReference type="PROSITE" id="PS50188">
    <property type="entry name" value="B302_SPRY"/>
    <property type="match status" value="1"/>
</dbReference>
<protein>
    <recommendedName>
        <fullName evidence="1">B30.2/SPRY domain-containing protein</fullName>
    </recommendedName>
</protein>
<sequence>MGHEEVILTPYGYGTIKEKNSQRARIKMTWGGEAYIQFSDLTNAIAIRVKCFVGRRKSFEYSWNIDNTFEMLYEQLAKSLGVDSISSLKLFYPMGHLREVKVTDTPYSLRLKAVTKFVMVIKNYFQWDSLVLTKNIELSNNNRTATKKAETGYECILGNSTISSGRHYWEVKLDNFPNDEDIYIGIAIKEINLYSSPPDSGMFWGYICSVGKKCGPGFVEDYSASARTGDVIGVLLEFKGENGILSFLKNGVELGPAFVNLTGTFYPAVFLFHQSARVTLSCKY</sequence>
<dbReference type="Proteomes" id="UP001162131">
    <property type="component" value="Unassembled WGS sequence"/>
</dbReference>
<dbReference type="AlphaFoldDB" id="A0AAU9K8R9"/>
<dbReference type="CDD" id="cd11709">
    <property type="entry name" value="SPRY"/>
    <property type="match status" value="1"/>
</dbReference>
<evidence type="ECO:0000313" key="2">
    <source>
        <dbReference type="EMBL" id="CAG9333329.1"/>
    </source>
</evidence>
<keyword evidence="3" id="KW-1185">Reference proteome</keyword>
<accession>A0AAU9K8R9</accession>
<dbReference type="EMBL" id="CAJZBQ010000056">
    <property type="protein sequence ID" value="CAG9333329.1"/>
    <property type="molecule type" value="Genomic_DNA"/>
</dbReference>
<dbReference type="SMART" id="SM00449">
    <property type="entry name" value="SPRY"/>
    <property type="match status" value="1"/>
</dbReference>
<proteinExistence type="predicted"/>
<gene>
    <name evidence="2" type="ORF">BSTOLATCC_MIC58143</name>
</gene>
<dbReference type="InterPro" id="IPR043136">
    <property type="entry name" value="B30.2/SPRY_sf"/>
</dbReference>
<feature type="domain" description="B30.2/SPRY" evidence="1">
    <location>
        <begin position="105"/>
        <end position="284"/>
    </location>
</feature>
<evidence type="ECO:0000259" key="1">
    <source>
        <dbReference type="PROSITE" id="PS50188"/>
    </source>
</evidence>
<comment type="caution">
    <text evidence="2">The sequence shown here is derived from an EMBL/GenBank/DDBJ whole genome shotgun (WGS) entry which is preliminary data.</text>
</comment>
<dbReference type="InterPro" id="IPR050672">
    <property type="entry name" value="FBXO45-Fsn/SPSB_families"/>
</dbReference>
<evidence type="ECO:0000313" key="3">
    <source>
        <dbReference type="Proteomes" id="UP001162131"/>
    </source>
</evidence>
<dbReference type="Pfam" id="PF00622">
    <property type="entry name" value="SPRY"/>
    <property type="match status" value="1"/>
</dbReference>